<dbReference type="SUPFAM" id="SSF56112">
    <property type="entry name" value="Protein kinase-like (PK-like)"/>
    <property type="match status" value="1"/>
</dbReference>
<protein>
    <submittedName>
        <fullName evidence="3">Protein kinase domain-containing protein</fullName>
    </submittedName>
</protein>
<dbReference type="Gene3D" id="1.10.510.10">
    <property type="entry name" value="Transferase(Phosphotransferase) domain 1"/>
    <property type="match status" value="1"/>
</dbReference>
<dbReference type="WBParaSite" id="OFLC_0001221101-mRNA-1">
    <property type="protein sequence ID" value="OFLC_0001221101-mRNA-1"/>
    <property type="gene ID" value="OFLC_0001221101"/>
</dbReference>
<proteinExistence type="predicted"/>
<accession>A0A183HXJ8</accession>
<reference evidence="1 2" key="2">
    <citation type="submission" date="2018-11" db="EMBL/GenBank/DDBJ databases">
        <authorList>
            <consortium name="Pathogen Informatics"/>
        </authorList>
    </citation>
    <scope>NUCLEOTIDE SEQUENCE [LARGE SCALE GENOMIC DNA]</scope>
</reference>
<gene>
    <name evidence="1" type="ORF">OFLC_LOCUS12203</name>
</gene>
<dbReference type="EMBL" id="UZAJ01018632">
    <property type="protein sequence ID" value="VDO82774.1"/>
    <property type="molecule type" value="Genomic_DNA"/>
</dbReference>
<sequence>MYQAASTSCQQKLLLKFPQQTTLVDIWSAGIIFLSLLCRKHPVMRPGDDYEAIAQIAVIFGSEPIEQLARNNNSILLTSWNYPGFDMVKFVNAIRNEEIPRQGKYCYSCRNLFFDNHDGNCMCRISEEHSLMELARGNSHF</sequence>
<dbReference type="AlphaFoldDB" id="A0A183HXJ8"/>
<name>A0A183HXJ8_9BILA</name>
<dbReference type="InterPro" id="IPR011009">
    <property type="entry name" value="Kinase-like_dom_sf"/>
</dbReference>
<dbReference type="STRING" id="387005.A0A183HXJ8"/>
<evidence type="ECO:0000313" key="1">
    <source>
        <dbReference type="EMBL" id="VDO82774.1"/>
    </source>
</evidence>
<dbReference type="Proteomes" id="UP000267606">
    <property type="component" value="Unassembled WGS sequence"/>
</dbReference>
<keyword evidence="2" id="KW-1185">Reference proteome</keyword>
<reference evidence="3" key="1">
    <citation type="submission" date="2016-06" db="UniProtKB">
        <authorList>
            <consortium name="WormBaseParasite"/>
        </authorList>
    </citation>
    <scope>IDENTIFICATION</scope>
</reference>
<organism evidence="3">
    <name type="scientific">Onchocerca flexuosa</name>
    <dbReference type="NCBI Taxonomy" id="387005"/>
    <lineage>
        <taxon>Eukaryota</taxon>
        <taxon>Metazoa</taxon>
        <taxon>Ecdysozoa</taxon>
        <taxon>Nematoda</taxon>
        <taxon>Chromadorea</taxon>
        <taxon>Rhabditida</taxon>
        <taxon>Spirurina</taxon>
        <taxon>Spiruromorpha</taxon>
        <taxon>Filarioidea</taxon>
        <taxon>Onchocercidae</taxon>
        <taxon>Onchocerca</taxon>
    </lineage>
</organism>
<evidence type="ECO:0000313" key="2">
    <source>
        <dbReference type="Proteomes" id="UP000267606"/>
    </source>
</evidence>
<evidence type="ECO:0000313" key="3">
    <source>
        <dbReference type="WBParaSite" id="OFLC_0001221101-mRNA-1"/>
    </source>
</evidence>